<dbReference type="OrthoDB" id="5990150at2759"/>
<evidence type="ECO:0000313" key="1">
    <source>
        <dbReference type="EMBL" id="PFX32855.1"/>
    </source>
</evidence>
<dbReference type="EMBL" id="LSMT01000018">
    <property type="protein sequence ID" value="PFX32855.1"/>
    <property type="molecule type" value="Genomic_DNA"/>
</dbReference>
<protein>
    <submittedName>
        <fullName evidence="1">Uncharacterized protein</fullName>
    </submittedName>
</protein>
<reference evidence="2" key="1">
    <citation type="journal article" date="2017" name="bioRxiv">
        <title>Comparative analysis of the genomes of Stylophora pistillata and Acropora digitifera provides evidence for extensive differences between species of corals.</title>
        <authorList>
            <person name="Voolstra C.R."/>
            <person name="Li Y."/>
            <person name="Liew Y.J."/>
            <person name="Baumgarten S."/>
            <person name="Zoccola D."/>
            <person name="Flot J.-F."/>
            <person name="Tambutte S."/>
            <person name="Allemand D."/>
            <person name="Aranda M."/>
        </authorList>
    </citation>
    <scope>NUCLEOTIDE SEQUENCE [LARGE SCALE GENOMIC DNA]</scope>
</reference>
<dbReference type="STRING" id="50429.A0A2B4SWQ9"/>
<proteinExistence type="predicted"/>
<organism evidence="1 2">
    <name type="scientific">Stylophora pistillata</name>
    <name type="common">Smooth cauliflower coral</name>
    <dbReference type="NCBI Taxonomy" id="50429"/>
    <lineage>
        <taxon>Eukaryota</taxon>
        <taxon>Metazoa</taxon>
        <taxon>Cnidaria</taxon>
        <taxon>Anthozoa</taxon>
        <taxon>Hexacorallia</taxon>
        <taxon>Scleractinia</taxon>
        <taxon>Astrocoeniina</taxon>
        <taxon>Pocilloporidae</taxon>
        <taxon>Stylophora</taxon>
    </lineage>
</organism>
<evidence type="ECO:0000313" key="2">
    <source>
        <dbReference type="Proteomes" id="UP000225706"/>
    </source>
</evidence>
<sequence length="346" mass="38708">MREIHYPDGVSSIESLCVWRRSAYFAASGKAGGLYDCDLANSNVKQLLLNSSDSCMEVTRLCHYGDVIVFTDIVERKVKTFDPRTTAVETLMGTEKEGTNDGTVSFLQTLGKLYDSFGIGAQTLDAVSLSLQDAVNNLSSVNEYIKSTVATAKQHYNMKEAAATNGREGTVSKKTQVSLELLEQGMARLQNNLKSINEDYLGDVDLRTLLTTVDENLYAVSHFKNETFTALQYARDFGTIAKESSKRTTKWRAKYFTHDKSFYPVPTFSIELADVEVMKPQTAARIDLPIEVAMKELVEKYRPVRQRTVRSETTKDKARALPPALYYAQPPHSKVVFHDDSTVEGF</sequence>
<accession>A0A2B4SWQ9</accession>
<comment type="caution">
    <text evidence="1">The sequence shown here is derived from an EMBL/GenBank/DDBJ whole genome shotgun (WGS) entry which is preliminary data.</text>
</comment>
<keyword evidence="2" id="KW-1185">Reference proteome</keyword>
<gene>
    <name evidence="1" type="ORF">AWC38_SpisGene2299</name>
</gene>
<dbReference type="AlphaFoldDB" id="A0A2B4SWQ9"/>
<dbReference type="Proteomes" id="UP000225706">
    <property type="component" value="Unassembled WGS sequence"/>
</dbReference>
<name>A0A2B4SWQ9_STYPI</name>